<feature type="domain" description="Thioredoxin" evidence="2">
    <location>
        <begin position="87"/>
        <end position="225"/>
    </location>
</feature>
<dbReference type="Gene3D" id="3.40.30.10">
    <property type="entry name" value="Glutaredoxin"/>
    <property type="match status" value="1"/>
</dbReference>
<evidence type="ECO:0000256" key="1">
    <source>
        <dbReference type="ARBA" id="ARBA00023284"/>
    </source>
</evidence>
<sequence>MKAVFQTLILLSILIVNAQKSDDSNIVYKNKNGEIMTKEAVEKLFKSGPVNMKTISKENGEKEVTLSRTDIEEQKKLLKSRNETIKKLYYTVFPDFDLVTTAGLRLNQRNLKGKITVVNFWFTTCGPCVKEIPSLNYLMQKYKDEPIEFLAFTFNKNNEVRKFLKENDFSYKQLPDARKIIKELKITIYPTHMVLDKNGIIQEVILGWKEDVDKKNTATIEHIKKEH</sequence>
<keyword evidence="4" id="KW-1185">Reference proteome</keyword>
<gene>
    <name evidence="3" type="ORF">U6A24_02465</name>
</gene>
<dbReference type="Pfam" id="PF00578">
    <property type="entry name" value="AhpC-TSA"/>
    <property type="match status" value="1"/>
</dbReference>
<dbReference type="Proteomes" id="UP001327027">
    <property type="component" value="Unassembled WGS sequence"/>
</dbReference>
<dbReference type="RefSeq" id="WP_324178350.1">
    <property type="nucleotide sequence ID" value="NZ_BAABAW010000016.1"/>
</dbReference>
<protein>
    <submittedName>
        <fullName evidence="3">TlpA disulfide reductase family protein</fullName>
    </submittedName>
</protein>
<evidence type="ECO:0000313" key="4">
    <source>
        <dbReference type="Proteomes" id="UP001327027"/>
    </source>
</evidence>
<dbReference type="PROSITE" id="PS00194">
    <property type="entry name" value="THIOREDOXIN_1"/>
    <property type="match status" value="1"/>
</dbReference>
<dbReference type="InterPro" id="IPR036249">
    <property type="entry name" value="Thioredoxin-like_sf"/>
</dbReference>
<keyword evidence="1" id="KW-0676">Redox-active center</keyword>
<dbReference type="InterPro" id="IPR050553">
    <property type="entry name" value="Thioredoxin_ResA/DsbE_sf"/>
</dbReference>
<dbReference type="PANTHER" id="PTHR42852:SF17">
    <property type="entry name" value="THIOREDOXIN-LIKE PROTEIN HI_1115"/>
    <property type="match status" value="1"/>
</dbReference>
<dbReference type="InterPro" id="IPR013766">
    <property type="entry name" value="Thioredoxin_domain"/>
</dbReference>
<dbReference type="InterPro" id="IPR000866">
    <property type="entry name" value="AhpC/TSA"/>
</dbReference>
<evidence type="ECO:0000259" key="2">
    <source>
        <dbReference type="PROSITE" id="PS51352"/>
    </source>
</evidence>
<dbReference type="SUPFAM" id="SSF52833">
    <property type="entry name" value="Thioredoxin-like"/>
    <property type="match status" value="1"/>
</dbReference>
<dbReference type="CDD" id="cd02966">
    <property type="entry name" value="TlpA_like_family"/>
    <property type="match status" value="1"/>
</dbReference>
<dbReference type="EMBL" id="JAYKLX010000001">
    <property type="protein sequence ID" value="MEB3344303.1"/>
    <property type="molecule type" value="Genomic_DNA"/>
</dbReference>
<evidence type="ECO:0000313" key="3">
    <source>
        <dbReference type="EMBL" id="MEB3344303.1"/>
    </source>
</evidence>
<dbReference type="PANTHER" id="PTHR42852">
    <property type="entry name" value="THIOL:DISULFIDE INTERCHANGE PROTEIN DSBE"/>
    <property type="match status" value="1"/>
</dbReference>
<dbReference type="InterPro" id="IPR017937">
    <property type="entry name" value="Thioredoxin_CS"/>
</dbReference>
<organism evidence="3 4">
    <name type="scientific">Aquimarina gracilis</name>
    <dbReference type="NCBI Taxonomy" id="874422"/>
    <lineage>
        <taxon>Bacteria</taxon>
        <taxon>Pseudomonadati</taxon>
        <taxon>Bacteroidota</taxon>
        <taxon>Flavobacteriia</taxon>
        <taxon>Flavobacteriales</taxon>
        <taxon>Flavobacteriaceae</taxon>
        <taxon>Aquimarina</taxon>
    </lineage>
</organism>
<accession>A0ABU5ZQV7</accession>
<dbReference type="PROSITE" id="PS51352">
    <property type="entry name" value="THIOREDOXIN_2"/>
    <property type="match status" value="1"/>
</dbReference>
<proteinExistence type="predicted"/>
<name>A0ABU5ZQV7_9FLAO</name>
<reference evidence="3 4" key="1">
    <citation type="journal article" date="2013" name="Int. J. Syst. Evol. Microbiol.">
        <title>Aquimarina gracilis sp. nov., isolated from the gut microflora of a mussel, Mytilus coruscus, and emended description of Aquimarina spongiae.</title>
        <authorList>
            <person name="Park S.C."/>
            <person name="Choe H.N."/>
            <person name="Baik K.S."/>
            <person name="Seong C.N."/>
        </authorList>
    </citation>
    <scope>NUCLEOTIDE SEQUENCE [LARGE SCALE GENOMIC DNA]</scope>
    <source>
        <strain evidence="3 4">PSC32</strain>
    </source>
</reference>
<comment type="caution">
    <text evidence="3">The sequence shown here is derived from an EMBL/GenBank/DDBJ whole genome shotgun (WGS) entry which is preliminary data.</text>
</comment>